<gene>
    <name evidence="2" type="ORF">C667_09362</name>
</gene>
<reference evidence="2 3" key="1">
    <citation type="submission" date="2012-09" db="EMBL/GenBank/DDBJ databases">
        <title>Draft Genome Sequences of 6 Strains from Genus Thauera.</title>
        <authorList>
            <person name="Liu B."/>
            <person name="Shapleigh J.P."/>
            <person name="Frostegard A.H."/>
        </authorList>
    </citation>
    <scope>NUCLEOTIDE SEQUENCE [LARGE SCALE GENOMIC DNA]</scope>
    <source>
        <strain evidence="2 3">B4P</strain>
    </source>
</reference>
<keyword evidence="1" id="KW-0694">RNA-binding</keyword>
<evidence type="ECO:0000313" key="3">
    <source>
        <dbReference type="Proteomes" id="UP000013047"/>
    </source>
</evidence>
<protein>
    <submittedName>
        <fullName evidence="2">RNA-binding S4 domain-containing protein</fullName>
    </submittedName>
</protein>
<dbReference type="AlphaFoldDB" id="N6Z0G2"/>
<dbReference type="Proteomes" id="UP000013047">
    <property type="component" value="Unassembled WGS sequence"/>
</dbReference>
<organism evidence="2 3">
    <name type="scientific">Thauera phenylacetica B4P</name>
    <dbReference type="NCBI Taxonomy" id="1234382"/>
    <lineage>
        <taxon>Bacteria</taxon>
        <taxon>Pseudomonadati</taxon>
        <taxon>Pseudomonadota</taxon>
        <taxon>Betaproteobacteria</taxon>
        <taxon>Rhodocyclales</taxon>
        <taxon>Zoogloeaceae</taxon>
        <taxon>Thauera</taxon>
    </lineage>
</organism>
<evidence type="ECO:0000313" key="2">
    <source>
        <dbReference type="EMBL" id="ENO97325.1"/>
    </source>
</evidence>
<dbReference type="EMBL" id="AMXF01000052">
    <property type="protein sequence ID" value="ENO97325.1"/>
    <property type="molecule type" value="Genomic_DNA"/>
</dbReference>
<dbReference type="PROSITE" id="PS50889">
    <property type="entry name" value="S4"/>
    <property type="match status" value="1"/>
</dbReference>
<dbReference type="CDD" id="cd00165">
    <property type="entry name" value="S4"/>
    <property type="match status" value="1"/>
</dbReference>
<comment type="caution">
    <text evidence="2">The sequence shown here is derived from an EMBL/GenBank/DDBJ whole genome shotgun (WGS) entry which is preliminary data.</text>
</comment>
<sequence>MAIRFEVRGEYIQLDQLLKAAGLVDSGGAAHAAVENGLVKVDGKPEPRKRAKLRPGQRVSFAGEAVELVADGAL</sequence>
<dbReference type="GO" id="GO:0003723">
    <property type="term" value="F:RNA binding"/>
    <property type="evidence" value="ECO:0007669"/>
    <property type="project" value="UniProtKB-KW"/>
</dbReference>
<accession>N6Z0G2</accession>
<dbReference type="Gene3D" id="3.10.290.10">
    <property type="entry name" value="RNA-binding S4 domain"/>
    <property type="match status" value="1"/>
</dbReference>
<evidence type="ECO:0000256" key="1">
    <source>
        <dbReference type="PROSITE-ProRule" id="PRU00182"/>
    </source>
</evidence>
<dbReference type="RefSeq" id="WP_004361470.1">
    <property type="nucleotide sequence ID" value="NZ_AMXF01000052.1"/>
</dbReference>
<dbReference type="Pfam" id="PF13275">
    <property type="entry name" value="S4_2"/>
    <property type="match status" value="1"/>
</dbReference>
<keyword evidence="3" id="KW-1185">Reference proteome</keyword>
<dbReference type="SUPFAM" id="SSF55174">
    <property type="entry name" value="Alpha-L RNA-binding motif"/>
    <property type="match status" value="1"/>
</dbReference>
<name>N6Z0G2_9RHOO</name>
<dbReference type="InterPro" id="IPR036986">
    <property type="entry name" value="S4_RNA-bd_sf"/>
</dbReference>
<proteinExistence type="predicted"/>
<dbReference type="OrthoDB" id="9802835at2"/>